<name>A0A1R1YSL1_9FUNG</name>
<dbReference type="InterPro" id="IPR012677">
    <property type="entry name" value="Nucleotide-bd_a/b_plait_sf"/>
</dbReference>
<dbReference type="AlphaFoldDB" id="A0A1R1YSL1"/>
<dbReference type="Proteomes" id="UP000187429">
    <property type="component" value="Unassembled WGS sequence"/>
</dbReference>
<organism evidence="7 8">
    <name type="scientific">Smittium culicis</name>
    <dbReference type="NCBI Taxonomy" id="133412"/>
    <lineage>
        <taxon>Eukaryota</taxon>
        <taxon>Fungi</taxon>
        <taxon>Fungi incertae sedis</taxon>
        <taxon>Zoopagomycota</taxon>
        <taxon>Kickxellomycotina</taxon>
        <taxon>Harpellomycetes</taxon>
        <taxon>Harpellales</taxon>
        <taxon>Legeriomycetaceae</taxon>
        <taxon>Smittium</taxon>
    </lineage>
</organism>
<dbReference type="PANTHER" id="PTHR46754">
    <property type="entry name" value="MKI67 FHA DOMAIN-INTERACTING NUCLEOLAR PHOSPHOPROTEIN"/>
    <property type="match status" value="1"/>
</dbReference>
<dbReference type="SUPFAM" id="SSF54928">
    <property type="entry name" value="RNA-binding domain, RBD"/>
    <property type="match status" value="1"/>
</dbReference>
<dbReference type="InterPro" id="IPR000504">
    <property type="entry name" value="RRM_dom"/>
</dbReference>
<feature type="region of interest" description="Disordered" evidence="5">
    <location>
        <begin position="1"/>
        <end position="94"/>
    </location>
</feature>
<reference evidence="8" key="1">
    <citation type="submission" date="2017-01" db="EMBL/GenBank/DDBJ databases">
        <authorList>
            <person name="Wang Y."/>
            <person name="White M."/>
            <person name="Kvist S."/>
            <person name="Moncalvo J.-M."/>
        </authorList>
    </citation>
    <scope>NUCLEOTIDE SEQUENCE [LARGE SCALE GENOMIC DNA]</scope>
    <source>
        <strain evidence="8">ID-206-W2</strain>
    </source>
</reference>
<dbReference type="GO" id="GO:0005730">
    <property type="term" value="C:nucleolus"/>
    <property type="evidence" value="ECO:0007669"/>
    <property type="project" value="UniProtKB-SubCell"/>
</dbReference>
<comment type="subcellular location">
    <subcellularLocation>
        <location evidence="1">Nucleus</location>
        <location evidence="1">Nucleolus</location>
    </subcellularLocation>
</comment>
<evidence type="ECO:0000313" key="8">
    <source>
        <dbReference type="Proteomes" id="UP000187429"/>
    </source>
</evidence>
<keyword evidence="3" id="KW-0539">Nucleus</keyword>
<sequence>MARSKRTNKNAAAQQESSVKAVKAVPIIEAKSEKSEQASKKSVEIETDTAVEDSSAEMKKTKRKGQQSKAESAKKAKIENEESEESDYSDTDLKEYSEEGVSAQVVEEEVAKLQTKLKAKTTANSKKSGDGKVPNEGRVVYIGRIPHGFYEAQMKLYFKQFGTVTRLKLMRNRKTGRSKHFAFVEFENSEVAAIACETMDNSLLFNRLLKCKVLTEKEIHADLFKGAGQKKFRITPNKKINQVNHNKMKTQKRVAKDARNLLKLSDKRNKKFAELGINYSYTPTVPAPVTTKTTTSK</sequence>
<evidence type="ECO:0000256" key="2">
    <source>
        <dbReference type="ARBA" id="ARBA00022884"/>
    </source>
</evidence>
<protein>
    <submittedName>
        <fullName evidence="7">Putative RNA-binding protein</fullName>
    </submittedName>
</protein>
<evidence type="ECO:0000256" key="4">
    <source>
        <dbReference type="PROSITE-ProRule" id="PRU00176"/>
    </source>
</evidence>
<feature type="compositionally biased region" description="Basic and acidic residues" evidence="5">
    <location>
        <begin position="30"/>
        <end position="44"/>
    </location>
</feature>
<dbReference type="GO" id="GO:0003723">
    <property type="term" value="F:RNA binding"/>
    <property type="evidence" value="ECO:0007669"/>
    <property type="project" value="UniProtKB-UniRule"/>
</dbReference>
<feature type="compositionally biased region" description="Basic and acidic residues" evidence="5">
    <location>
        <begin position="71"/>
        <end position="80"/>
    </location>
</feature>
<gene>
    <name evidence="7" type="ORF">AYI69_g585</name>
</gene>
<proteinExistence type="predicted"/>
<dbReference type="SMART" id="SM00360">
    <property type="entry name" value="RRM"/>
    <property type="match status" value="1"/>
</dbReference>
<dbReference type="OrthoDB" id="21467at2759"/>
<keyword evidence="2 4" id="KW-0694">RNA-binding</keyword>
<feature type="domain" description="RRM" evidence="6">
    <location>
        <begin position="138"/>
        <end position="216"/>
    </location>
</feature>
<evidence type="ECO:0000313" key="7">
    <source>
        <dbReference type="EMBL" id="OMJ29888.1"/>
    </source>
</evidence>
<comment type="caution">
    <text evidence="7">The sequence shown here is derived from an EMBL/GenBank/DDBJ whole genome shotgun (WGS) entry which is preliminary data.</text>
</comment>
<keyword evidence="8" id="KW-1185">Reference proteome</keyword>
<evidence type="ECO:0000256" key="1">
    <source>
        <dbReference type="ARBA" id="ARBA00004604"/>
    </source>
</evidence>
<feature type="compositionally biased region" description="Acidic residues" evidence="5">
    <location>
        <begin position="45"/>
        <end position="55"/>
    </location>
</feature>
<feature type="compositionally biased region" description="Polar residues" evidence="5">
    <location>
        <begin position="9"/>
        <end position="18"/>
    </location>
</feature>
<dbReference type="Gene3D" id="3.30.70.330">
    <property type="match status" value="1"/>
</dbReference>
<evidence type="ECO:0000259" key="6">
    <source>
        <dbReference type="PROSITE" id="PS50102"/>
    </source>
</evidence>
<dbReference type="PROSITE" id="PS50102">
    <property type="entry name" value="RRM"/>
    <property type="match status" value="1"/>
</dbReference>
<dbReference type="EMBL" id="LSSM01000146">
    <property type="protein sequence ID" value="OMJ29888.1"/>
    <property type="molecule type" value="Genomic_DNA"/>
</dbReference>
<dbReference type="InterPro" id="IPR035979">
    <property type="entry name" value="RBD_domain_sf"/>
</dbReference>
<accession>A0A1R1YSL1</accession>
<evidence type="ECO:0000256" key="5">
    <source>
        <dbReference type="SAM" id="MobiDB-lite"/>
    </source>
</evidence>
<feature type="compositionally biased region" description="Acidic residues" evidence="5">
    <location>
        <begin position="81"/>
        <end position="90"/>
    </location>
</feature>
<dbReference type="Pfam" id="PF00076">
    <property type="entry name" value="RRM_1"/>
    <property type="match status" value="1"/>
</dbReference>
<dbReference type="CDD" id="cd12307">
    <property type="entry name" value="RRM_NIFK_like"/>
    <property type="match status" value="1"/>
</dbReference>
<evidence type="ECO:0000256" key="3">
    <source>
        <dbReference type="ARBA" id="ARBA00023242"/>
    </source>
</evidence>